<evidence type="ECO:0000313" key="3">
    <source>
        <dbReference type="Proteomes" id="UP000053144"/>
    </source>
</evidence>
<feature type="region of interest" description="Disordered" evidence="1">
    <location>
        <begin position="184"/>
        <end position="216"/>
    </location>
</feature>
<proteinExistence type="predicted"/>
<evidence type="ECO:0000256" key="1">
    <source>
        <dbReference type="SAM" id="MobiDB-lite"/>
    </source>
</evidence>
<dbReference type="AlphaFoldDB" id="A0A0L9VGY8"/>
<organism evidence="2 3">
    <name type="scientific">Phaseolus angularis</name>
    <name type="common">Azuki bean</name>
    <name type="synonym">Vigna angularis</name>
    <dbReference type="NCBI Taxonomy" id="3914"/>
    <lineage>
        <taxon>Eukaryota</taxon>
        <taxon>Viridiplantae</taxon>
        <taxon>Streptophyta</taxon>
        <taxon>Embryophyta</taxon>
        <taxon>Tracheophyta</taxon>
        <taxon>Spermatophyta</taxon>
        <taxon>Magnoliopsida</taxon>
        <taxon>eudicotyledons</taxon>
        <taxon>Gunneridae</taxon>
        <taxon>Pentapetalae</taxon>
        <taxon>rosids</taxon>
        <taxon>fabids</taxon>
        <taxon>Fabales</taxon>
        <taxon>Fabaceae</taxon>
        <taxon>Papilionoideae</taxon>
        <taxon>50 kb inversion clade</taxon>
        <taxon>NPAAA clade</taxon>
        <taxon>indigoferoid/millettioid clade</taxon>
        <taxon>Phaseoleae</taxon>
        <taxon>Vigna</taxon>
    </lineage>
</organism>
<dbReference type="EMBL" id="CM003380">
    <property type="protein sequence ID" value="KOM54253.1"/>
    <property type="molecule type" value="Genomic_DNA"/>
</dbReference>
<evidence type="ECO:0000313" key="2">
    <source>
        <dbReference type="EMBL" id="KOM54253.1"/>
    </source>
</evidence>
<dbReference type="Proteomes" id="UP000053144">
    <property type="component" value="Chromosome 10"/>
</dbReference>
<dbReference type="Gramene" id="KOM54253">
    <property type="protein sequence ID" value="KOM54253"/>
    <property type="gene ID" value="LR48_Vigan10g014500"/>
</dbReference>
<sequence length="235" mass="26150">MSITLNNGNINALSFTLHDSIISSGRKQLSFPIFKEGTDFLDVFHPVKYSNLWTKTTKNVDAWSGVTDTKICLYGTSNRCGLLVLECKNDCPHQRKAKAVTIAHYFVSSNGSVAVNRSSETTDIGFSVVTKVRVCDGKFDITVEGPEPHPVFSLLHMFDEVNRSGIWKPSMCPHCRNIQREHSTMFSQSDSEDDVVPLPPRLGNQRNGTTIANDGRFRGHANGSSIICRNFYGFN</sequence>
<reference evidence="3" key="1">
    <citation type="journal article" date="2015" name="Proc. Natl. Acad. Sci. U.S.A.">
        <title>Genome sequencing of adzuki bean (Vigna angularis) provides insight into high starch and low fat accumulation and domestication.</title>
        <authorList>
            <person name="Yang K."/>
            <person name="Tian Z."/>
            <person name="Chen C."/>
            <person name="Luo L."/>
            <person name="Zhao B."/>
            <person name="Wang Z."/>
            <person name="Yu L."/>
            <person name="Li Y."/>
            <person name="Sun Y."/>
            <person name="Li W."/>
            <person name="Chen Y."/>
            <person name="Li Y."/>
            <person name="Zhang Y."/>
            <person name="Ai D."/>
            <person name="Zhao J."/>
            <person name="Shang C."/>
            <person name="Ma Y."/>
            <person name="Wu B."/>
            <person name="Wang M."/>
            <person name="Gao L."/>
            <person name="Sun D."/>
            <person name="Zhang P."/>
            <person name="Guo F."/>
            <person name="Wang W."/>
            <person name="Li Y."/>
            <person name="Wang J."/>
            <person name="Varshney R.K."/>
            <person name="Wang J."/>
            <person name="Ling H.Q."/>
            <person name="Wan P."/>
        </authorList>
    </citation>
    <scope>NUCLEOTIDE SEQUENCE</scope>
    <source>
        <strain evidence="3">cv. Jingnong 6</strain>
    </source>
</reference>
<gene>
    <name evidence="2" type="ORF">LR48_Vigan10g014500</name>
</gene>
<accession>A0A0L9VGY8</accession>
<protein>
    <submittedName>
        <fullName evidence="2">Uncharacterized protein</fullName>
    </submittedName>
</protein>
<name>A0A0L9VGY8_PHAAN</name>